<gene>
    <name evidence="17" type="ORF">D9V78_00240</name>
</gene>
<dbReference type="PANTHER" id="PTHR45008:SF1">
    <property type="entry name" value="PTS SYSTEM GLUCOSE-SPECIFIC EIIA COMPONENT"/>
    <property type="match status" value="1"/>
</dbReference>
<keyword evidence="9" id="KW-0418">Kinase</keyword>
<dbReference type="RefSeq" id="WP_158350274.1">
    <property type="nucleotide sequence ID" value="NZ_CP032999.1"/>
</dbReference>
<dbReference type="FunFam" id="2.70.70.10:FF:000001">
    <property type="entry name" value="PTS system glucose-specific IIA component"/>
    <property type="match status" value="1"/>
</dbReference>
<reference evidence="17 18" key="1">
    <citation type="submission" date="2018-10" db="EMBL/GenBank/DDBJ databases">
        <title>Comparative functional genomics of the obligate endosymbiont Buchnera aphidicola.</title>
        <authorList>
            <person name="Chong R.A."/>
        </authorList>
    </citation>
    <scope>NUCLEOTIDE SEQUENCE [LARGE SCALE GENOMIC DNA]</scope>
    <source>
        <strain evidence="17 18">Ska</strain>
    </source>
</reference>
<feature type="domain" description="PTS EIIA type-1" evidence="16">
    <location>
        <begin position="37"/>
        <end position="141"/>
    </location>
</feature>
<dbReference type="NCBIfam" id="NF006962">
    <property type="entry name" value="PRK09439.1"/>
    <property type="match status" value="1"/>
</dbReference>
<organism evidence="17 18">
    <name type="scientific">Buchnera aphidicola</name>
    <name type="common">Sarucallis kahawaluokalani</name>
    <dbReference type="NCBI Taxonomy" id="1241878"/>
    <lineage>
        <taxon>Bacteria</taxon>
        <taxon>Pseudomonadati</taxon>
        <taxon>Pseudomonadota</taxon>
        <taxon>Gammaproteobacteria</taxon>
        <taxon>Enterobacterales</taxon>
        <taxon>Erwiniaceae</taxon>
        <taxon>Buchnera</taxon>
    </lineage>
</organism>
<proteinExistence type="predicted"/>
<evidence type="ECO:0000256" key="11">
    <source>
        <dbReference type="ARBA" id="ARBA00037252"/>
    </source>
</evidence>
<evidence type="ECO:0000256" key="9">
    <source>
        <dbReference type="ARBA" id="ARBA00022777"/>
    </source>
</evidence>
<name>A0A4D6YIN4_9GAMM</name>
<evidence type="ECO:0000256" key="8">
    <source>
        <dbReference type="ARBA" id="ARBA00022723"/>
    </source>
</evidence>
<evidence type="ECO:0000256" key="12">
    <source>
        <dbReference type="ARBA" id="ARBA00039163"/>
    </source>
</evidence>
<evidence type="ECO:0000256" key="5">
    <source>
        <dbReference type="ARBA" id="ARBA00022597"/>
    </source>
</evidence>
<dbReference type="OrthoDB" id="7571469at2"/>
<dbReference type="Gene3D" id="2.70.70.10">
    <property type="entry name" value="Glucose Permease (Domain IIA)"/>
    <property type="match status" value="1"/>
</dbReference>
<evidence type="ECO:0000256" key="15">
    <source>
        <dbReference type="ARBA" id="ARBA00042873"/>
    </source>
</evidence>
<dbReference type="SUPFAM" id="SSF51261">
    <property type="entry name" value="Duplicated hybrid motif"/>
    <property type="match status" value="1"/>
</dbReference>
<dbReference type="GO" id="GO:0009401">
    <property type="term" value="P:phosphoenolpyruvate-dependent sugar phosphotransferase system"/>
    <property type="evidence" value="ECO:0007669"/>
    <property type="project" value="UniProtKB-KW"/>
</dbReference>
<dbReference type="AlphaFoldDB" id="A0A4D6YIN4"/>
<evidence type="ECO:0000256" key="1">
    <source>
        <dbReference type="ARBA" id="ARBA00001947"/>
    </source>
</evidence>
<evidence type="ECO:0000313" key="18">
    <source>
        <dbReference type="Proteomes" id="UP000298685"/>
    </source>
</evidence>
<evidence type="ECO:0000256" key="3">
    <source>
        <dbReference type="ARBA" id="ARBA00022448"/>
    </source>
</evidence>
<dbReference type="GO" id="GO:0016301">
    <property type="term" value="F:kinase activity"/>
    <property type="evidence" value="ECO:0007669"/>
    <property type="project" value="UniProtKB-KW"/>
</dbReference>
<dbReference type="Proteomes" id="UP000298685">
    <property type="component" value="Chromosome"/>
</dbReference>
<comment type="subcellular location">
    <subcellularLocation>
        <location evidence="2">Cytoplasm</location>
    </subcellularLocation>
</comment>
<dbReference type="EMBL" id="CP032999">
    <property type="protein sequence ID" value="QCI25854.1"/>
    <property type="molecule type" value="Genomic_DNA"/>
</dbReference>
<dbReference type="GO" id="GO:0005737">
    <property type="term" value="C:cytoplasm"/>
    <property type="evidence" value="ECO:0007669"/>
    <property type="project" value="UniProtKB-SubCell"/>
</dbReference>
<evidence type="ECO:0000313" key="17">
    <source>
        <dbReference type="EMBL" id="QCI25854.1"/>
    </source>
</evidence>
<evidence type="ECO:0000259" key="16">
    <source>
        <dbReference type="PROSITE" id="PS51093"/>
    </source>
</evidence>
<dbReference type="GO" id="GO:0046872">
    <property type="term" value="F:metal ion binding"/>
    <property type="evidence" value="ECO:0007669"/>
    <property type="project" value="UniProtKB-KW"/>
</dbReference>
<evidence type="ECO:0000256" key="14">
    <source>
        <dbReference type="ARBA" id="ARBA00042526"/>
    </source>
</evidence>
<sequence>MNLLSNFFKKKYNISSKKINIFAPISGKIVDLKSVPDDVFSKKIVGDGIAIQPTGKRIVAPIKGIIGKIFNTMHAFSIISSEKIEMFVHFGIDTILLNGKGFKKIAQDNQKVNIGDVILEYDLDFLKEKAKSILTPIIISNIEKIKKIKKYSGVVHSGKTPIMQITI</sequence>
<accession>A0A4D6YIN4</accession>
<evidence type="ECO:0000256" key="7">
    <source>
        <dbReference type="ARBA" id="ARBA00022683"/>
    </source>
</evidence>
<dbReference type="InterPro" id="IPR050890">
    <property type="entry name" value="PTS_EIIA_component"/>
</dbReference>
<evidence type="ECO:0000256" key="13">
    <source>
        <dbReference type="ARBA" id="ARBA00042296"/>
    </source>
</evidence>
<comment type="cofactor">
    <cofactor evidence="1">
        <name>Zn(2+)</name>
        <dbReference type="ChEBI" id="CHEBI:29105"/>
    </cofactor>
</comment>
<keyword evidence="4" id="KW-0597">Phosphoprotein</keyword>
<evidence type="ECO:0000256" key="6">
    <source>
        <dbReference type="ARBA" id="ARBA00022679"/>
    </source>
</evidence>
<evidence type="ECO:0000256" key="4">
    <source>
        <dbReference type="ARBA" id="ARBA00022553"/>
    </source>
</evidence>
<comment type="function">
    <text evidence="11">The phosphoenolpyruvate-dependent sugar phosphotransferase system (sugar PTS), a major carbohydrate active transport system, catalyzes the phosphorylation of incoming sugar substrates concomitantly with their translocation across the cell membrane. The enzyme II complex composed of PtsG and Crr is involved in glucose transport.</text>
</comment>
<keyword evidence="10" id="KW-0862">Zinc</keyword>
<dbReference type="PROSITE" id="PS51093">
    <property type="entry name" value="PTS_EIIA_TYPE_1"/>
    <property type="match status" value="1"/>
</dbReference>
<dbReference type="InterPro" id="IPR011055">
    <property type="entry name" value="Dup_hybrid_motif"/>
</dbReference>
<keyword evidence="5 17" id="KW-0762">Sugar transport</keyword>
<dbReference type="InterPro" id="IPR001127">
    <property type="entry name" value="PTS_EIIA_1_perm"/>
</dbReference>
<keyword evidence="3" id="KW-0813">Transport</keyword>
<dbReference type="NCBIfam" id="TIGR00830">
    <property type="entry name" value="PTBA"/>
    <property type="match status" value="1"/>
</dbReference>
<keyword evidence="6" id="KW-0808">Transferase</keyword>
<keyword evidence="7" id="KW-0598">Phosphotransferase system</keyword>
<protein>
    <recommendedName>
        <fullName evidence="12">PTS system glucose-specific EIIA component</fullName>
    </recommendedName>
    <alternativeName>
        <fullName evidence="15">EIIA-Glc</fullName>
    </alternativeName>
    <alternativeName>
        <fullName evidence="14">EIII-Glc</fullName>
    </alternativeName>
    <alternativeName>
        <fullName evidence="13">Glucose-specific phosphotransferase enzyme IIA component</fullName>
    </alternativeName>
</protein>
<keyword evidence="8" id="KW-0479">Metal-binding</keyword>
<evidence type="ECO:0000256" key="10">
    <source>
        <dbReference type="ARBA" id="ARBA00022833"/>
    </source>
</evidence>
<dbReference type="PANTHER" id="PTHR45008">
    <property type="entry name" value="PTS SYSTEM GLUCOSE-SPECIFIC EIIA COMPONENT"/>
    <property type="match status" value="1"/>
</dbReference>
<evidence type="ECO:0000256" key="2">
    <source>
        <dbReference type="ARBA" id="ARBA00004496"/>
    </source>
</evidence>
<dbReference type="Pfam" id="PF00358">
    <property type="entry name" value="PTS_EIIA_1"/>
    <property type="match status" value="1"/>
</dbReference>